<protein>
    <submittedName>
        <fullName evidence="11">TRAP transporter small permease</fullName>
    </submittedName>
</protein>
<keyword evidence="6 9" id="KW-1133">Transmembrane helix</keyword>
<comment type="similarity">
    <text evidence="8">Belongs to the TRAP transporter small permease family.</text>
</comment>
<keyword evidence="4" id="KW-0997">Cell inner membrane</keyword>
<evidence type="ECO:0000256" key="2">
    <source>
        <dbReference type="ARBA" id="ARBA00022448"/>
    </source>
</evidence>
<proteinExistence type="inferred from homology"/>
<evidence type="ECO:0000256" key="5">
    <source>
        <dbReference type="ARBA" id="ARBA00022692"/>
    </source>
</evidence>
<keyword evidence="7 9" id="KW-0472">Membrane</keyword>
<keyword evidence="2" id="KW-0813">Transport</keyword>
<feature type="transmembrane region" description="Helical" evidence="9">
    <location>
        <begin position="86"/>
        <end position="111"/>
    </location>
</feature>
<dbReference type="InterPro" id="IPR055348">
    <property type="entry name" value="DctQ"/>
</dbReference>
<reference evidence="11 12" key="1">
    <citation type="submission" date="2023-04" db="EMBL/GenBank/DDBJ databases">
        <title>Funneling lignin-derived compounds into biodiesel using alkali-halophilic Citricoccus sp. P2.</title>
        <authorList>
            <person name="Luo C.-B."/>
        </authorList>
    </citation>
    <scope>NUCLEOTIDE SEQUENCE [LARGE SCALE GENOMIC DNA]</scope>
    <source>
        <strain evidence="11 12">P2</strain>
    </source>
</reference>
<keyword evidence="12" id="KW-1185">Reference proteome</keyword>
<comment type="subcellular location">
    <subcellularLocation>
        <location evidence="1">Cell inner membrane</location>
        <topology evidence="1">Multi-pass membrane protein</topology>
    </subcellularLocation>
</comment>
<feature type="transmembrane region" description="Helical" evidence="9">
    <location>
        <begin position="131"/>
        <end position="151"/>
    </location>
</feature>
<name>A0ABY8H6X8_9MICC</name>
<dbReference type="Proteomes" id="UP001219037">
    <property type="component" value="Chromosome"/>
</dbReference>
<dbReference type="PANTHER" id="PTHR35011:SF10">
    <property type="entry name" value="TRAP TRANSPORTER SMALL PERMEASE PROTEIN"/>
    <property type="match status" value="1"/>
</dbReference>
<organism evidence="11 12">
    <name type="scientific">Citricoccus muralis</name>
    <dbReference type="NCBI Taxonomy" id="169134"/>
    <lineage>
        <taxon>Bacteria</taxon>
        <taxon>Bacillati</taxon>
        <taxon>Actinomycetota</taxon>
        <taxon>Actinomycetes</taxon>
        <taxon>Micrococcales</taxon>
        <taxon>Micrococcaceae</taxon>
        <taxon>Citricoccus</taxon>
    </lineage>
</organism>
<evidence type="ECO:0000256" key="4">
    <source>
        <dbReference type="ARBA" id="ARBA00022519"/>
    </source>
</evidence>
<evidence type="ECO:0000256" key="3">
    <source>
        <dbReference type="ARBA" id="ARBA00022475"/>
    </source>
</evidence>
<feature type="transmembrane region" description="Helical" evidence="9">
    <location>
        <begin position="7"/>
        <end position="27"/>
    </location>
</feature>
<feature type="transmembrane region" description="Helical" evidence="9">
    <location>
        <begin position="47"/>
        <end position="65"/>
    </location>
</feature>
<evidence type="ECO:0000256" key="7">
    <source>
        <dbReference type="ARBA" id="ARBA00023136"/>
    </source>
</evidence>
<gene>
    <name evidence="11" type="ORF">P8192_01265</name>
</gene>
<evidence type="ECO:0000256" key="6">
    <source>
        <dbReference type="ARBA" id="ARBA00022989"/>
    </source>
</evidence>
<feature type="domain" description="Tripartite ATP-independent periplasmic transporters DctQ component" evidence="10">
    <location>
        <begin position="23"/>
        <end position="155"/>
    </location>
</feature>
<evidence type="ECO:0000256" key="9">
    <source>
        <dbReference type="SAM" id="Phobius"/>
    </source>
</evidence>
<accession>A0ABY8H6X8</accession>
<dbReference type="PANTHER" id="PTHR35011">
    <property type="entry name" value="2,3-DIKETO-L-GULONATE TRAP TRANSPORTER SMALL PERMEASE PROTEIN YIAM"/>
    <property type="match status" value="1"/>
</dbReference>
<sequence>MQRIINSLASVMAILSAMSLVVLMIAVTLDVTIRFTTGASLPGMVEVAESSLVVAVFFGIAWAGLNDDHVSVTLVTDRLGPRANRWITVAVWSLSSLFLTWMTYATSLRALNATASLEERFGLVRWPMYPFRWVVAAGVAAFLLVAVLNVWKSVRDQPIDPAEGRTS</sequence>
<evidence type="ECO:0000259" key="10">
    <source>
        <dbReference type="Pfam" id="PF04290"/>
    </source>
</evidence>
<dbReference type="Pfam" id="PF04290">
    <property type="entry name" value="DctQ"/>
    <property type="match status" value="1"/>
</dbReference>
<dbReference type="InterPro" id="IPR007387">
    <property type="entry name" value="TRAP_DctQ"/>
</dbReference>
<dbReference type="EMBL" id="CP121252">
    <property type="protein sequence ID" value="WFP16786.1"/>
    <property type="molecule type" value="Genomic_DNA"/>
</dbReference>
<evidence type="ECO:0000256" key="8">
    <source>
        <dbReference type="ARBA" id="ARBA00038436"/>
    </source>
</evidence>
<keyword evidence="3" id="KW-1003">Cell membrane</keyword>
<evidence type="ECO:0000313" key="12">
    <source>
        <dbReference type="Proteomes" id="UP001219037"/>
    </source>
</evidence>
<dbReference type="RefSeq" id="WP_278157875.1">
    <property type="nucleotide sequence ID" value="NZ_CP121252.1"/>
</dbReference>
<evidence type="ECO:0000256" key="1">
    <source>
        <dbReference type="ARBA" id="ARBA00004429"/>
    </source>
</evidence>
<evidence type="ECO:0000313" key="11">
    <source>
        <dbReference type="EMBL" id="WFP16786.1"/>
    </source>
</evidence>
<keyword evidence="5 9" id="KW-0812">Transmembrane</keyword>